<dbReference type="SUPFAM" id="SSF56349">
    <property type="entry name" value="DNA breaking-rejoining enzymes"/>
    <property type="match status" value="1"/>
</dbReference>
<dbReference type="Gene3D" id="1.10.443.10">
    <property type="entry name" value="Intergrase catalytic core"/>
    <property type="match status" value="1"/>
</dbReference>
<dbReference type="RefSeq" id="WP_189060707.1">
    <property type="nucleotide sequence ID" value="NZ_BMMK01000028.1"/>
</dbReference>
<reference evidence="7" key="1">
    <citation type="journal article" date="2014" name="Int. J. Syst. Evol. Microbiol.">
        <title>Complete genome sequence of Corynebacterium casei LMG S-19264T (=DSM 44701T), isolated from a smear-ripened cheese.</title>
        <authorList>
            <consortium name="US DOE Joint Genome Institute (JGI-PGF)"/>
            <person name="Walter F."/>
            <person name="Albersmeier A."/>
            <person name="Kalinowski J."/>
            <person name="Ruckert C."/>
        </authorList>
    </citation>
    <scope>NUCLEOTIDE SEQUENCE</scope>
    <source>
        <strain evidence="7">CGMCC 4.5737</strain>
    </source>
</reference>
<dbReference type="InterPro" id="IPR011010">
    <property type="entry name" value="DNA_brk_join_enz"/>
</dbReference>
<comment type="caution">
    <text evidence="7">The sequence shown here is derived from an EMBL/GenBank/DDBJ whole genome shotgun (WGS) entry which is preliminary data.</text>
</comment>
<evidence type="ECO:0000256" key="1">
    <source>
        <dbReference type="ARBA" id="ARBA00008857"/>
    </source>
</evidence>
<organism evidence="7 8">
    <name type="scientific">Longimycelium tulufanense</name>
    <dbReference type="NCBI Taxonomy" id="907463"/>
    <lineage>
        <taxon>Bacteria</taxon>
        <taxon>Bacillati</taxon>
        <taxon>Actinomycetota</taxon>
        <taxon>Actinomycetes</taxon>
        <taxon>Pseudonocardiales</taxon>
        <taxon>Pseudonocardiaceae</taxon>
        <taxon>Longimycelium</taxon>
    </lineage>
</organism>
<reference evidence="7" key="2">
    <citation type="submission" date="2020-09" db="EMBL/GenBank/DDBJ databases">
        <authorList>
            <person name="Sun Q."/>
            <person name="Zhou Y."/>
        </authorList>
    </citation>
    <scope>NUCLEOTIDE SEQUENCE</scope>
    <source>
        <strain evidence="7">CGMCC 4.5737</strain>
    </source>
</reference>
<dbReference type="CDD" id="cd01189">
    <property type="entry name" value="INT_ICEBs1_C_like"/>
    <property type="match status" value="1"/>
</dbReference>
<dbReference type="GO" id="GO:0015074">
    <property type="term" value="P:DNA integration"/>
    <property type="evidence" value="ECO:0007669"/>
    <property type="project" value="UniProtKB-KW"/>
</dbReference>
<accession>A0A8J3FWH8</accession>
<dbReference type="AlphaFoldDB" id="A0A8J3FWH8"/>
<dbReference type="Pfam" id="PF00589">
    <property type="entry name" value="Phage_integrase"/>
    <property type="match status" value="2"/>
</dbReference>
<dbReference type="InterPro" id="IPR053876">
    <property type="entry name" value="Phage_int_M"/>
</dbReference>
<dbReference type="GO" id="GO:0003677">
    <property type="term" value="F:DNA binding"/>
    <property type="evidence" value="ECO:0007669"/>
    <property type="project" value="UniProtKB-KW"/>
</dbReference>
<dbReference type="GO" id="GO:0006310">
    <property type="term" value="P:DNA recombination"/>
    <property type="evidence" value="ECO:0007669"/>
    <property type="project" value="UniProtKB-KW"/>
</dbReference>
<dbReference type="PROSITE" id="PS51898">
    <property type="entry name" value="TYR_RECOMBINASE"/>
    <property type="match status" value="1"/>
</dbReference>
<keyword evidence="4" id="KW-0233">DNA recombination</keyword>
<keyword evidence="8" id="KW-1185">Reference proteome</keyword>
<dbReference type="PANTHER" id="PTHR30629:SF6">
    <property type="entry name" value="PROPHAGE INTEGRASE INTA-RELATED"/>
    <property type="match status" value="1"/>
</dbReference>
<name>A0A8J3FWH8_9PSEU</name>
<sequence>MGHVVPTPAGNYRANWREPSGRQRSKTFKTQREAKAFLAQIEAAKTQGLYVSPHAGRTLFREHADRWMEVRRTEVTTAARDASVMRTHVLPQWGDWPLAKIDDLSVQRWVTELAGRRSQPVVAKCLQLTSAVMRSAVRNRLIATNPCEGVRVPKRRKRDSDGRMITREQLHERLLPAVPAQYRGVVALAAGCGLRWGEIAGLRWDAVDLEREELRVLRTVVEVAGHTMPKPYPKSRAGRRTLPVPKFAAELLREQAVRAGANPSDLVFPNREGKPLLRGLFRARIWRPSLVRAGLLGRVTPGEGGYEARWLNAGGVEQHAIFGRHHEAVMHVARHHAGGLRLHDLRHCYGTWLVSDGVPINVVQTVMGHERAATTLGLYVDTPDELTNRVRDVFERTENDPDDPDEGSAGVPAPAR</sequence>
<dbReference type="InterPro" id="IPR010998">
    <property type="entry name" value="Integrase_recombinase_N"/>
</dbReference>
<dbReference type="InterPro" id="IPR013762">
    <property type="entry name" value="Integrase-like_cat_sf"/>
</dbReference>
<dbReference type="Proteomes" id="UP000637578">
    <property type="component" value="Unassembled WGS sequence"/>
</dbReference>
<feature type="region of interest" description="Disordered" evidence="5">
    <location>
        <begin position="395"/>
        <end position="416"/>
    </location>
</feature>
<dbReference type="InterPro" id="IPR050808">
    <property type="entry name" value="Phage_Integrase"/>
</dbReference>
<proteinExistence type="inferred from homology"/>
<feature type="region of interest" description="Disordered" evidence="5">
    <location>
        <begin position="1"/>
        <end position="25"/>
    </location>
</feature>
<dbReference type="Gene3D" id="1.10.150.130">
    <property type="match status" value="1"/>
</dbReference>
<evidence type="ECO:0000256" key="5">
    <source>
        <dbReference type="SAM" id="MobiDB-lite"/>
    </source>
</evidence>
<evidence type="ECO:0000256" key="3">
    <source>
        <dbReference type="ARBA" id="ARBA00023125"/>
    </source>
</evidence>
<dbReference type="PANTHER" id="PTHR30629">
    <property type="entry name" value="PROPHAGE INTEGRASE"/>
    <property type="match status" value="1"/>
</dbReference>
<keyword evidence="3" id="KW-0238">DNA-binding</keyword>
<evidence type="ECO:0000259" key="6">
    <source>
        <dbReference type="PROSITE" id="PS51898"/>
    </source>
</evidence>
<evidence type="ECO:0000256" key="2">
    <source>
        <dbReference type="ARBA" id="ARBA00022908"/>
    </source>
</evidence>
<feature type="domain" description="Tyr recombinase" evidence="6">
    <location>
        <begin position="151"/>
        <end position="392"/>
    </location>
</feature>
<evidence type="ECO:0000313" key="8">
    <source>
        <dbReference type="Proteomes" id="UP000637578"/>
    </source>
</evidence>
<dbReference type="EMBL" id="BMMK01000028">
    <property type="protein sequence ID" value="GGM72069.1"/>
    <property type="molecule type" value="Genomic_DNA"/>
</dbReference>
<dbReference type="Pfam" id="PF22022">
    <property type="entry name" value="Phage_int_M"/>
    <property type="match status" value="1"/>
</dbReference>
<dbReference type="InterPro" id="IPR002104">
    <property type="entry name" value="Integrase_catalytic"/>
</dbReference>
<keyword evidence="2" id="KW-0229">DNA integration</keyword>
<protein>
    <recommendedName>
        <fullName evidence="6">Tyr recombinase domain-containing protein</fullName>
    </recommendedName>
</protein>
<evidence type="ECO:0000313" key="7">
    <source>
        <dbReference type="EMBL" id="GGM72069.1"/>
    </source>
</evidence>
<evidence type="ECO:0000256" key="4">
    <source>
        <dbReference type="ARBA" id="ARBA00023172"/>
    </source>
</evidence>
<gene>
    <name evidence="7" type="ORF">GCM10012275_48270</name>
</gene>
<comment type="similarity">
    <text evidence="1">Belongs to the 'phage' integrase family.</text>
</comment>